<feature type="compositionally biased region" description="Acidic residues" evidence="1">
    <location>
        <begin position="585"/>
        <end position="599"/>
    </location>
</feature>
<dbReference type="Proteomes" id="UP001189429">
    <property type="component" value="Unassembled WGS sequence"/>
</dbReference>
<reference evidence="2" key="1">
    <citation type="submission" date="2023-10" db="EMBL/GenBank/DDBJ databases">
        <authorList>
            <person name="Chen Y."/>
            <person name="Shah S."/>
            <person name="Dougan E. K."/>
            <person name="Thang M."/>
            <person name="Chan C."/>
        </authorList>
    </citation>
    <scope>NUCLEOTIDE SEQUENCE [LARGE SCALE GENOMIC DNA]</scope>
</reference>
<feature type="region of interest" description="Disordered" evidence="1">
    <location>
        <begin position="488"/>
        <end position="514"/>
    </location>
</feature>
<comment type="caution">
    <text evidence="2">The sequence shown here is derived from an EMBL/GenBank/DDBJ whole genome shotgun (WGS) entry which is preliminary data.</text>
</comment>
<name>A0ABN9UE40_9DINO</name>
<gene>
    <name evidence="2" type="ORF">PCOR1329_LOCUS47453</name>
</gene>
<organism evidence="2 3">
    <name type="scientific">Prorocentrum cordatum</name>
    <dbReference type="NCBI Taxonomy" id="2364126"/>
    <lineage>
        <taxon>Eukaryota</taxon>
        <taxon>Sar</taxon>
        <taxon>Alveolata</taxon>
        <taxon>Dinophyceae</taxon>
        <taxon>Prorocentrales</taxon>
        <taxon>Prorocentraceae</taxon>
        <taxon>Prorocentrum</taxon>
    </lineage>
</organism>
<proteinExistence type="predicted"/>
<evidence type="ECO:0000313" key="2">
    <source>
        <dbReference type="EMBL" id="CAK0857299.1"/>
    </source>
</evidence>
<keyword evidence="3" id="KW-1185">Reference proteome</keyword>
<feature type="region of interest" description="Disordered" evidence="1">
    <location>
        <begin position="1"/>
        <end position="36"/>
    </location>
</feature>
<dbReference type="EMBL" id="CAUYUJ010015719">
    <property type="protein sequence ID" value="CAK0857299.1"/>
    <property type="molecule type" value="Genomic_DNA"/>
</dbReference>
<feature type="compositionally biased region" description="Basic and acidic residues" evidence="1">
    <location>
        <begin position="502"/>
        <end position="514"/>
    </location>
</feature>
<evidence type="ECO:0000313" key="3">
    <source>
        <dbReference type="Proteomes" id="UP001189429"/>
    </source>
</evidence>
<feature type="non-terminal residue" evidence="2">
    <location>
        <position position="1"/>
    </location>
</feature>
<evidence type="ECO:0000256" key="1">
    <source>
        <dbReference type="SAM" id="MobiDB-lite"/>
    </source>
</evidence>
<sequence length="747" mass="81743">AKEKTEQKRPRIQTKTSAAGADAAAGEMEQRSSNENMVRTVVNEVHEAISKIMDGPMFKDIVEQEPCNMSSGGAQAPFKQVDMSGVLKKDGPGHSYQCGLIFTWQSFACMRNHSVPINEDQITELQRFALERVRPPRHIPFEAATALDSATQCVMGAKGALQRLSPPEPAFAAIEMDIVSQLSVRQWIYDVVSSKAPKEKGPGRGPGSAQVAKYYHEKVKSDEHLMEKNPWSKSIHALQALVDRAQPTARITWAMRGLTELHRTGWGTTTVGEFTISRLKDYRQSYIEVLNLKHAMRDELLQTCLAGIGLPIERVKKRKEAFADFPEARASATGYPDRPTVDATWMVGRPPSSVAACTLLEELICTVSYDGRYRDAAKTKAKVADILEHESVKREIDEVAATLAQERSAAAVARGETPAVDGAPATSALSTGATAGTSEPKGFHFVEQQDQEHWEDIIKKHVQMYVDTIVEKESAAEMENAIRNSTLATIRGDPTGPAVSHVDAKQSGEPSTRPELRIAPLRDENYRGLVRTVLSARAPAGATPGIRSGEVVILLDGGRSGNANKLIAPWREGASKDKTKHSDADEGEYDKEDDSDDEYGTEVMSSAASVIIIICSEASTANRRKKLRSHTGGIHQSGWCHMLAHSKICLPERARKRYAGTTSGDTIMGVAAVEPDIEWTMSWADKKALYGKKNLIAVGGNTKGASPDDVVERKTDSAQVPVTHRGMPPAWCDEIIHMFFPARPSWT</sequence>
<feature type="compositionally biased region" description="Low complexity" evidence="1">
    <location>
        <begin position="422"/>
        <end position="438"/>
    </location>
</feature>
<feature type="compositionally biased region" description="Basic and acidic residues" evidence="1">
    <location>
        <begin position="573"/>
        <end position="584"/>
    </location>
</feature>
<feature type="region of interest" description="Disordered" evidence="1">
    <location>
        <begin position="414"/>
        <end position="440"/>
    </location>
</feature>
<feature type="region of interest" description="Disordered" evidence="1">
    <location>
        <begin position="566"/>
        <end position="599"/>
    </location>
</feature>
<protein>
    <submittedName>
        <fullName evidence="2">Uncharacterized protein</fullName>
    </submittedName>
</protein>
<accession>A0ABN9UE40</accession>